<protein>
    <submittedName>
        <fullName evidence="2">Aspartyl/asparaginyl beta-hydroxylase domain-containing protein</fullName>
    </submittedName>
</protein>
<accession>A0ABW5LEB0</accession>
<dbReference type="SUPFAM" id="SSF51197">
    <property type="entry name" value="Clavaminate synthase-like"/>
    <property type="match status" value="1"/>
</dbReference>
<dbReference type="Gene3D" id="2.60.120.330">
    <property type="entry name" value="B-lactam Antibiotic, Isopenicillin N Synthase, Chain"/>
    <property type="match status" value="1"/>
</dbReference>
<dbReference type="Pfam" id="PF05118">
    <property type="entry name" value="Asp_Arg_Hydrox"/>
    <property type="match status" value="1"/>
</dbReference>
<evidence type="ECO:0000259" key="1">
    <source>
        <dbReference type="Pfam" id="PF05118"/>
    </source>
</evidence>
<sequence length="230" mass="26922">MKNAFLKLPFVFSEKLLLEDLEVCTSHTFSPHYNTSNYIGEWKSIALRSLNGDPNQIYAHASGSEKFQNTPLLDACPYFKEIIDSFRCEKESIRLLNLSPNSKIKEHTDHNLGYEDGTFRIHIPIMTNVDVHFYINHEEVSMKEGECWYGNFNLPHKVENNGAEDRIHLIMDCIRNEWSDQLFSTIGYDFEFEKQPVEYDQNTTLRMIEELERMNTQASKEILLSLRSRS</sequence>
<reference evidence="3" key="1">
    <citation type="journal article" date="2019" name="Int. J. Syst. Evol. Microbiol.">
        <title>The Global Catalogue of Microorganisms (GCM) 10K type strain sequencing project: providing services to taxonomists for standard genome sequencing and annotation.</title>
        <authorList>
            <consortium name="The Broad Institute Genomics Platform"/>
            <consortium name="The Broad Institute Genome Sequencing Center for Infectious Disease"/>
            <person name="Wu L."/>
            <person name="Ma J."/>
        </authorList>
    </citation>
    <scope>NUCLEOTIDE SEQUENCE [LARGE SCALE GENOMIC DNA]</scope>
    <source>
        <strain evidence="3">KCTC 52274</strain>
    </source>
</reference>
<gene>
    <name evidence="2" type="ORF">ACFSR1_10750</name>
</gene>
<evidence type="ECO:0000313" key="2">
    <source>
        <dbReference type="EMBL" id="MFD2563145.1"/>
    </source>
</evidence>
<dbReference type="Proteomes" id="UP001597319">
    <property type="component" value="Unassembled WGS sequence"/>
</dbReference>
<keyword evidence="3" id="KW-1185">Reference proteome</keyword>
<dbReference type="InterPro" id="IPR007803">
    <property type="entry name" value="Asp/Arg/Pro-Hydrxlase"/>
</dbReference>
<comment type="caution">
    <text evidence="2">The sequence shown here is derived from an EMBL/GenBank/DDBJ whole genome shotgun (WGS) entry which is preliminary data.</text>
</comment>
<dbReference type="RefSeq" id="WP_378292331.1">
    <property type="nucleotide sequence ID" value="NZ_JBHULE010000019.1"/>
</dbReference>
<proteinExistence type="predicted"/>
<name>A0ABW5LEB0_9FLAO</name>
<dbReference type="EMBL" id="JBHULE010000019">
    <property type="protein sequence ID" value="MFD2563145.1"/>
    <property type="molecule type" value="Genomic_DNA"/>
</dbReference>
<organism evidence="2 3">
    <name type="scientific">Aquimarina rubra</name>
    <dbReference type="NCBI Taxonomy" id="1920033"/>
    <lineage>
        <taxon>Bacteria</taxon>
        <taxon>Pseudomonadati</taxon>
        <taxon>Bacteroidota</taxon>
        <taxon>Flavobacteriia</taxon>
        <taxon>Flavobacteriales</taxon>
        <taxon>Flavobacteriaceae</taxon>
        <taxon>Aquimarina</taxon>
    </lineage>
</organism>
<dbReference type="InterPro" id="IPR027443">
    <property type="entry name" value="IPNS-like_sf"/>
</dbReference>
<feature type="domain" description="Aspartyl/asparaginy/proline hydroxylase" evidence="1">
    <location>
        <begin position="33"/>
        <end position="175"/>
    </location>
</feature>
<evidence type="ECO:0000313" key="3">
    <source>
        <dbReference type="Proteomes" id="UP001597319"/>
    </source>
</evidence>